<gene>
    <name evidence="3" type="ORF">Forpi1262_v016762</name>
</gene>
<feature type="compositionally biased region" description="Low complexity" evidence="1">
    <location>
        <begin position="1233"/>
        <end position="1245"/>
    </location>
</feature>
<evidence type="ECO:0000259" key="2">
    <source>
        <dbReference type="Pfam" id="PF14529"/>
    </source>
</evidence>
<feature type="region of interest" description="Disordered" evidence="1">
    <location>
        <begin position="917"/>
        <end position="943"/>
    </location>
</feature>
<dbReference type="EMBL" id="JAELUR010000020">
    <property type="protein sequence ID" value="KAG7416634.1"/>
    <property type="molecule type" value="Genomic_DNA"/>
</dbReference>
<evidence type="ECO:0000256" key="1">
    <source>
        <dbReference type="SAM" id="MobiDB-lite"/>
    </source>
</evidence>
<name>A0A8J5PAE7_FUSOX</name>
<dbReference type="InterPro" id="IPR005135">
    <property type="entry name" value="Endo/exonuclease/phosphatase"/>
</dbReference>
<dbReference type="Pfam" id="PF14529">
    <property type="entry name" value="Exo_endo_phos_2"/>
    <property type="match status" value="1"/>
</dbReference>
<dbReference type="PANTHER" id="PTHR40788:SF2">
    <property type="entry name" value="CLR5 DOMAIN-CONTAINING PROTEIN"/>
    <property type="match status" value="1"/>
</dbReference>
<dbReference type="GO" id="GO:0003824">
    <property type="term" value="F:catalytic activity"/>
    <property type="evidence" value="ECO:0007669"/>
    <property type="project" value="InterPro"/>
</dbReference>
<feature type="region of interest" description="Disordered" evidence="1">
    <location>
        <begin position="702"/>
        <end position="733"/>
    </location>
</feature>
<feature type="compositionally biased region" description="Low complexity" evidence="1">
    <location>
        <begin position="928"/>
        <end position="941"/>
    </location>
</feature>
<accession>A0A8J5PAE7</accession>
<evidence type="ECO:0000313" key="3">
    <source>
        <dbReference type="EMBL" id="KAG7416634.1"/>
    </source>
</evidence>
<dbReference type="PANTHER" id="PTHR40788">
    <property type="entry name" value="CLR5 DOMAIN-CONTAINING PROTEIN-RELATED"/>
    <property type="match status" value="1"/>
</dbReference>
<sequence length="1684" mass="191089">MNGLLGLDDIMNMKGLPDVDIDGIDWDDPTSFFKTIGHTVPKILSPDEVRTEAKGRADAIFNSYEQLGKILERHEITLQRRWTKKTRQQRLKILLEAWPGMPTTHRPDFDAFRRETPEQRRAGKTEYRDAFMWPYLNQEDLSQTKPLLLLLNARGRNCPSTFASADWEAMHLGTVSEAISAIFLNRYTMVLNGASSVDEYGVLLSWSENQEAFYWSVNQKQFMPGQGLLILEVQERLMAFLVNCCQKILPDIPEDKMTSAEYPVQPEPHLKTESETNGFESLALMAAEAPYRPPARLDLGRVVSLLAAKASAAEDHLWALREDPSYFAQHLLDLRDHRQETMKDHHGKPHQVTLKGRDGIFWARVLRLAVRDACVFVEVYSELREQAKSLRELQRKYEPGLSPLDDLPQEYLDALVKFRHSLYEAAKGPFRQLRYGFVSSPPIRQFYVRDPDPDPNATKISLQPRTGVKLSKTQQNLNWLTRVLWENDRELLFVRLPPIVDELERLVQSEAKDLVTPYIAAIIGDIAIISQCIHQLELYQPWAQSFNNAFMEAKNEYESWFSERTKHWGQIDAALGERNVYEHASKFGEPLAGRFTYPIQKRRTKENVDALRRAEANLDAFWAKVDRLLHTKGGKLEGSFVEQLLSQPRILQRTPEWVEPSETKKASAEPAVVEQPLSPFYFGLPGNRSSEKTDSRISTKTLKTRVKTRAAANRSLEKEGVAEVAPEASSEDVQPSFQVDQRALKVFRTLFFSPEVTSTPGEVPWNDFLHALASTGFTAEKLYGSVWQFSPTKLDVEASIHFHEPHPRGKLAFTVARRYGRRLHRTYGWTVSLIETATKLARDRAEEYNAKLKVFQAFCAKFEEAAKQFTTGPEREFAQKFADSFLDSWNQALTDAKSAPAPTYSAIAALPPAANNALAHQPRHHQQQRQQQQPPHRQGQPTISAPLRVDLRVFIRLDAEAPARAHNDYAIRAHISRKLGVDPRKIPRVLQVRSGWAVLTADITTRDLLVQRQTEWAPDLGAVAVETRQEWFTYLVSDYPRKLTDLYGNEADSDAAVDEEIEIQTGQKPVNIRPARHQPDNPLTKTLLVSFLEPVKKYWRLFSSRPARLIKKTDRPRQCNVCLDYHRSRTCYRLPLCKRCGKAAGHDSGDCTAPEQCANCLGPHSANFADCPARPKKVHGVFRRLTKEQRDHIRVVGAETFRQRNVEAQRHAPDLQQNGPQQDSARSLERSSPRAPSPAASRAPSCIMVATTPEAEEEPEHPRPGSPRKRRIVLITRPHDHGHEVFQANVGKIPPVHDCALALADSERYDIVLLQEPWTTTANSRCLTKTHPAYDTYSPVEAWNSNSTRPRVMTYVRRDSKLSADQSRPYQSRDILWLTVNDTIVVNFYRQNDERDALDTLLQWPIPDRCLVAGDFNARHHTWQTGLTTNRGHEIASWASGNGLGLLNTSDIPTNPHGNTIDLAFSNVPLAEANVEDHLATSSDHFTLSLTLPNVEPAPTQPGKIRVTTDDELKRFVEIVELGSTAIPVAASSPLELDKLASTLVSLLQSAAKAAGRPARKGARNTPWWTEECALAAAGYRAIRRLYPLGFNQEVQIAKRDFHRVVRRAKRLYWRNLINSFSDSSSVFKAVRWLRSPGAFQPPPLQVDDVVYETQLDKANALRRATLERRTAEDDIQDPWIEPP</sequence>
<feature type="domain" description="Endonuclease/exonuclease/phosphatase" evidence="2">
    <location>
        <begin position="1385"/>
        <end position="1486"/>
    </location>
</feature>
<proteinExistence type="predicted"/>
<reference evidence="3" key="1">
    <citation type="submission" date="2021-04" db="EMBL/GenBank/DDBJ databases">
        <title>First draft genome resource for Brassicaceae pathogens Fusarium oxysporum f. sp. raphani and Fusarium oxysporum f. sp. rapae.</title>
        <authorList>
            <person name="Asai S."/>
        </authorList>
    </citation>
    <scope>NUCLEOTIDE SEQUENCE</scope>
    <source>
        <strain evidence="3">Tf1262</strain>
    </source>
</reference>
<protein>
    <recommendedName>
        <fullName evidence="2">Endonuclease/exonuclease/phosphatase domain-containing protein</fullName>
    </recommendedName>
</protein>
<evidence type="ECO:0000313" key="4">
    <source>
        <dbReference type="Proteomes" id="UP000693942"/>
    </source>
</evidence>
<comment type="caution">
    <text evidence="3">The sequence shown here is derived from an EMBL/GenBank/DDBJ whole genome shotgun (WGS) entry which is preliminary data.</text>
</comment>
<feature type="region of interest" description="Disordered" evidence="1">
    <location>
        <begin position="1209"/>
        <end position="1245"/>
    </location>
</feature>
<organism evidence="3 4">
    <name type="scientific">Fusarium oxysporum f. sp. raphani</name>
    <dbReference type="NCBI Taxonomy" id="96318"/>
    <lineage>
        <taxon>Eukaryota</taxon>
        <taxon>Fungi</taxon>
        <taxon>Dikarya</taxon>
        <taxon>Ascomycota</taxon>
        <taxon>Pezizomycotina</taxon>
        <taxon>Sordariomycetes</taxon>
        <taxon>Hypocreomycetidae</taxon>
        <taxon>Hypocreales</taxon>
        <taxon>Nectriaceae</taxon>
        <taxon>Fusarium</taxon>
        <taxon>Fusarium oxysporum species complex</taxon>
    </lineage>
</organism>
<dbReference type="Proteomes" id="UP000693942">
    <property type="component" value="Unassembled WGS sequence"/>
</dbReference>